<keyword evidence="2" id="KW-1185">Reference proteome</keyword>
<reference evidence="1" key="1">
    <citation type="submission" date="2020-09" db="EMBL/GenBank/DDBJ databases">
        <title>Hoyosella lacisalsi sp. nov., a halotolerant actinobacterium isolated from soil of Lake Gudzhirganskoe.</title>
        <authorList>
            <person name="Yang Q."/>
            <person name="Guo P.Y."/>
            <person name="Liu S.W."/>
            <person name="Li F.N."/>
            <person name="Sun C.H."/>
        </authorList>
    </citation>
    <scope>NUCLEOTIDE SEQUENCE</scope>
    <source>
        <strain evidence="1">G463</strain>
    </source>
</reference>
<dbReference type="Proteomes" id="UP000642993">
    <property type="component" value="Unassembled WGS sequence"/>
</dbReference>
<dbReference type="EMBL" id="JACYWE010000008">
    <property type="protein sequence ID" value="MBD8507505.1"/>
    <property type="molecule type" value="Genomic_DNA"/>
</dbReference>
<dbReference type="RefSeq" id="WP_225443664.1">
    <property type="nucleotide sequence ID" value="NZ_JACYWE010000008.1"/>
</dbReference>
<name>A0A927JE42_9ACTN</name>
<proteinExistence type="predicted"/>
<sequence>MMRLPSDKWPGSAIGPIDPESGFALDVPLGLQQIPPFWAERPRLVERIKALRLSAGIVVEDDLLAPLPAVAPVRRTAPSPRRVVERRSPLRLRGSLDEARARHPGLRDRRRAANPICISCLQRVNPNDPGIGSMPANKPDSVVLICANCTDATDRDTEPVTASEPQCPRCAAFRTQRKSDDQWLCMACDHCWIPPWLPAEHSAPDGRHSEIEPLWRRNRDSRIAIARKLPGQSTFEPVTMLCAPETPNEIMRLLDSIAQITFAGDWSAALDMLVDQSTCTWEFLDPATNEFSKSIGNRCREVLYPGRMPHRVVAGVGVTTSWRRPGRHRRAAEIGGPSEQWFGTDYGFIIATDGSADVLAPSTEDDQQIWEYLFTITPAEYRQ</sequence>
<protein>
    <submittedName>
        <fullName evidence="1">Uncharacterized protein</fullName>
    </submittedName>
</protein>
<comment type="caution">
    <text evidence="1">The sequence shown here is derived from an EMBL/GenBank/DDBJ whole genome shotgun (WGS) entry which is preliminary data.</text>
</comment>
<organism evidence="1 2">
    <name type="scientific">Lolliginicoccus lacisalsi</name>
    <dbReference type="NCBI Taxonomy" id="2742202"/>
    <lineage>
        <taxon>Bacteria</taxon>
        <taxon>Bacillati</taxon>
        <taxon>Actinomycetota</taxon>
        <taxon>Actinomycetes</taxon>
        <taxon>Mycobacteriales</taxon>
        <taxon>Hoyosellaceae</taxon>
        <taxon>Lolliginicoccus</taxon>
    </lineage>
</organism>
<accession>A0A927JE42</accession>
<dbReference type="AlphaFoldDB" id="A0A927JE42"/>
<evidence type="ECO:0000313" key="2">
    <source>
        <dbReference type="Proteomes" id="UP000642993"/>
    </source>
</evidence>
<gene>
    <name evidence="1" type="ORF">HT102_13535</name>
</gene>
<evidence type="ECO:0000313" key="1">
    <source>
        <dbReference type="EMBL" id="MBD8507505.1"/>
    </source>
</evidence>